<dbReference type="EMBL" id="JBHSMA010000018">
    <property type="protein sequence ID" value="MFC5413010.1"/>
    <property type="molecule type" value="Genomic_DNA"/>
</dbReference>
<dbReference type="PANTHER" id="PTHR43685:SF2">
    <property type="entry name" value="GLYCOSYLTRANSFERASE 2-LIKE DOMAIN-CONTAINING PROTEIN"/>
    <property type="match status" value="1"/>
</dbReference>
<protein>
    <submittedName>
        <fullName evidence="2">Glycosyltransferase family 2 protein</fullName>
        <ecNumber evidence="2">2.4.-.-</ecNumber>
    </submittedName>
</protein>
<keyword evidence="3" id="KW-1185">Reference proteome</keyword>
<dbReference type="InterPro" id="IPR050834">
    <property type="entry name" value="Glycosyltransf_2"/>
</dbReference>
<proteinExistence type="predicted"/>
<dbReference type="Proteomes" id="UP001596106">
    <property type="component" value="Unassembled WGS sequence"/>
</dbReference>
<dbReference type="CDD" id="cd06433">
    <property type="entry name" value="GT_2_WfgS_like"/>
    <property type="match status" value="1"/>
</dbReference>
<accession>A0ABW0IKV2</accession>
<comment type="caution">
    <text evidence="2">The sequence shown here is derived from an EMBL/GenBank/DDBJ whole genome shotgun (WGS) entry which is preliminary data.</text>
</comment>
<reference evidence="3" key="1">
    <citation type="journal article" date="2019" name="Int. J. Syst. Evol. Microbiol.">
        <title>The Global Catalogue of Microorganisms (GCM) 10K type strain sequencing project: providing services to taxonomists for standard genome sequencing and annotation.</title>
        <authorList>
            <consortium name="The Broad Institute Genomics Platform"/>
            <consortium name="The Broad Institute Genome Sequencing Center for Infectious Disease"/>
            <person name="Wu L."/>
            <person name="Ma J."/>
        </authorList>
    </citation>
    <scope>NUCLEOTIDE SEQUENCE [LARGE SCALE GENOMIC DNA]</scope>
    <source>
        <strain evidence="3">CCUG 55250</strain>
    </source>
</reference>
<gene>
    <name evidence="2" type="ORF">ACFPMF_27040</name>
</gene>
<dbReference type="Pfam" id="PF00535">
    <property type="entry name" value="Glycos_transf_2"/>
    <property type="match status" value="1"/>
</dbReference>
<dbReference type="InterPro" id="IPR029044">
    <property type="entry name" value="Nucleotide-diphossugar_trans"/>
</dbReference>
<dbReference type="SUPFAM" id="SSF53448">
    <property type="entry name" value="Nucleotide-diphospho-sugar transferases"/>
    <property type="match status" value="1"/>
</dbReference>
<feature type="domain" description="Glycosyltransferase 2-like" evidence="1">
    <location>
        <begin position="9"/>
        <end position="140"/>
    </location>
</feature>
<evidence type="ECO:0000313" key="3">
    <source>
        <dbReference type="Proteomes" id="UP001596106"/>
    </source>
</evidence>
<keyword evidence="2" id="KW-0808">Transferase</keyword>
<dbReference type="InterPro" id="IPR001173">
    <property type="entry name" value="Glyco_trans_2-like"/>
</dbReference>
<dbReference type="PANTHER" id="PTHR43685">
    <property type="entry name" value="GLYCOSYLTRANSFERASE"/>
    <property type="match status" value="1"/>
</dbReference>
<evidence type="ECO:0000259" key="1">
    <source>
        <dbReference type="Pfam" id="PF00535"/>
    </source>
</evidence>
<sequence length="254" mass="29531">MNTHRPLVSIITVCYNAARQIEASIRSVVEQDHTLFEYILIDGQSSDGTVDMIRQYESQIKYWISEPDKGIYDAMNKGIDAANGQWLFFLGSDDFLKPHILTAFAAMADEQYDLIYGDVELSNGRTFHSFVGTKTLFYNTVHHQGAFYNRRVFTHFRYDTGLRIMSDYELNFRLYAHKNRLLRFPQVVAHCSAEGVSSLFWRPLTEIRQIQRKCSPNRWTAYTLNTLISVYYYGIYLKLLLKKHVLGRPVPSDV</sequence>
<dbReference type="Gene3D" id="3.90.550.10">
    <property type="entry name" value="Spore Coat Polysaccharide Biosynthesis Protein SpsA, Chain A"/>
    <property type="match status" value="1"/>
</dbReference>
<dbReference type="EC" id="2.4.-.-" evidence="2"/>
<name>A0ABW0IKV2_9BACT</name>
<keyword evidence="2" id="KW-0328">Glycosyltransferase</keyword>
<organism evidence="2 3">
    <name type="scientific">Larkinella bovis</name>
    <dbReference type="NCBI Taxonomy" id="683041"/>
    <lineage>
        <taxon>Bacteria</taxon>
        <taxon>Pseudomonadati</taxon>
        <taxon>Bacteroidota</taxon>
        <taxon>Cytophagia</taxon>
        <taxon>Cytophagales</taxon>
        <taxon>Spirosomataceae</taxon>
        <taxon>Larkinella</taxon>
    </lineage>
</organism>
<evidence type="ECO:0000313" key="2">
    <source>
        <dbReference type="EMBL" id="MFC5413010.1"/>
    </source>
</evidence>
<dbReference type="RefSeq" id="WP_379851102.1">
    <property type="nucleotide sequence ID" value="NZ_JBHSMA010000018.1"/>
</dbReference>
<dbReference type="GO" id="GO:0016757">
    <property type="term" value="F:glycosyltransferase activity"/>
    <property type="evidence" value="ECO:0007669"/>
    <property type="project" value="UniProtKB-KW"/>
</dbReference>